<dbReference type="AlphaFoldDB" id="A0A0E0KWG8"/>
<sequence>MPLVARLASVVRIPRRLRAFDPLLRDFGAQNFNGAKPDLIAPRVGARKPPFSSVVCAEAERIHVHSTPDGSSSPGQGSKGEVKRSRWEYAGSAWCALLHRICMHK</sequence>
<evidence type="ECO:0000313" key="2">
    <source>
        <dbReference type="Proteomes" id="UP000026962"/>
    </source>
</evidence>
<keyword evidence="2" id="KW-1185">Reference proteome</keyword>
<proteinExistence type="predicted"/>
<evidence type="ECO:0000313" key="1">
    <source>
        <dbReference type="EnsemblPlants" id="OPUNC04G26300.2"/>
    </source>
</evidence>
<dbReference type="HOGENOM" id="CLU_2240975_0_0_1"/>
<dbReference type="Gramene" id="OPUNC04G26300.2">
    <property type="protein sequence ID" value="OPUNC04G26300.2"/>
    <property type="gene ID" value="OPUNC04G26300"/>
</dbReference>
<name>A0A0E0KWG8_ORYPU</name>
<organism evidence="1">
    <name type="scientific">Oryza punctata</name>
    <name type="common">Red rice</name>
    <dbReference type="NCBI Taxonomy" id="4537"/>
    <lineage>
        <taxon>Eukaryota</taxon>
        <taxon>Viridiplantae</taxon>
        <taxon>Streptophyta</taxon>
        <taxon>Embryophyta</taxon>
        <taxon>Tracheophyta</taxon>
        <taxon>Spermatophyta</taxon>
        <taxon>Magnoliopsida</taxon>
        <taxon>Liliopsida</taxon>
        <taxon>Poales</taxon>
        <taxon>Poaceae</taxon>
        <taxon>BOP clade</taxon>
        <taxon>Oryzoideae</taxon>
        <taxon>Oryzeae</taxon>
        <taxon>Oryzinae</taxon>
        <taxon>Oryza</taxon>
    </lineage>
</organism>
<dbReference type="EnsemblPlants" id="OPUNC04G26300.2">
    <property type="protein sequence ID" value="OPUNC04G26300.2"/>
    <property type="gene ID" value="OPUNC04G26300"/>
</dbReference>
<accession>A0A0E0KWG8</accession>
<reference evidence="1" key="2">
    <citation type="submission" date="2018-05" db="EMBL/GenBank/DDBJ databases">
        <title>OpunRS2 (Oryza punctata Reference Sequence Version 2).</title>
        <authorList>
            <person name="Zhang J."/>
            <person name="Kudrna D."/>
            <person name="Lee S."/>
            <person name="Talag J."/>
            <person name="Welchert J."/>
            <person name="Wing R.A."/>
        </authorList>
    </citation>
    <scope>NUCLEOTIDE SEQUENCE [LARGE SCALE GENOMIC DNA]</scope>
</reference>
<protein>
    <submittedName>
        <fullName evidence="1">Uncharacterized protein</fullName>
    </submittedName>
</protein>
<reference evidence="1" key="1">
    <citation type="submission" date="2015-04" db="UniProtKB">
        <authorList>
            <consortium name="EnsemblPlants"/>
        </authorList>
    </citation>
    <scope>IDENTIFICATION</scope>
</reference>
<dbReference type="Proteomes" id="UP000026962">
    <property type="component" value="Chromosome 4"/>
</dbReference>